<gene>
    <name evidence="3" type="ORF">Aam_025_036</name>
</gene>
<sequence length="448" mass="45987">MRRVFLALTSSLLTGMLAGCAGYHPAPLPEAPDLRGSLAALNRTLPDGKALNVAAPLSLQDVAALAVLNNPDLAAARAQHQLGEADLLAAGRPPDPSISGGFAALLSGPGAMPALTGGFTQDLGALITGPADRAAARAGLKQIDEGILWQEWQVAAKAEQLAINIRAAQATLASLRRDETLLGGVSESVQQQIAAHNLTSNEGVTALSALASVQSAAASIAQTAQQEADALDALLGLRPHTPVPLATPHLAPPAPKAVQAALASLPTRRPDLLALRFGYEQADAKLRAAILAQFLPISIGGSGGRDTSDVWSFGPQFSLTLPLFNRNRRAIKAADATRGALRAQYQAALDNAEGAAAALPRQITLLQSASQAAQEQAAQARAMARGAARAYGAGQLSGPAYANLAALAGERQRNAITLHAQLQNAELSLATLLGFGLPQDGVLEHPAS</sequence>
<dbReference type="InterPro" id="IPR003423">
    <property type="entry name" value="OMP_efflux"/>
</dbReference>
<evidence type="ECO:0000256" key="1">
    <source>
        <dbReference type="ARBA" id="ARBA00007613"/>
    </source>
</evidence>
<dbReference type="Gene3D" id="1.20.1600.10">
    <property type="entry name" value="Outer membrane efflux proteins (OEP)"/>
    <property type="match status" value="1"/>
</dbReference>
<protein>
    <submittedName>
        <fullName evidence="3">Outer membrane efflux protein</fullName>
    </submittedName>
</protein>
<dbReference type="PANTHER" id="PTHR30203:SF24">
    <property type="entry name" value="BLR4935 PROTEIN"/>
    <property type="match status" value="1"/>
</dbReference>
<dbReference type="RefSeq" id="WP_048878088.1">
    <property type="nucleotide sequence ID" value="NZ_BANC01000025.1"/>
</dbReference>
<dbReference type="Pfam" id="PF02321">
    <property type="entry name" value="OEP"/>
    <property type="match status" value="1"/>
</dbReference>
<evidence type="ECO:0000313" key="3">
    <source>
        <dbReference type="EMBL" id="GAN79648.1"/>
    </source>
</evidence>
<keyword evidence="4" id="KW-1185">Reference proteome</keyword>
<feature type="chain" id="PRO_5010292139" evidence="2">
    <location>
        <begin position="22"/>
        <end position="448"/>
    </location>
</feature>
<keyword evidence="2" id="KW-0732">Signal</keyword>
<dbReference type="OrthoDB" id="9791261at2"/>
<dbReference type="PANTHER" id="PTHR30203">
    <property type="entry name" value="OUTER MEMBRANE CATION EFFLUX PROTEIN"/>
    <property type="match status" value="1"/>
</dbReference>
<comment type="similarity">
    <text evidence="1">Belongs to the outer membrane factor (OMF) (TC 1.B.17) family.</text>
</comment>
<dbReference type="Proteomes" id="UP000032668">
    <property type="component" value="Unassembled WGS sequence"/>
</dbReference>
<reference evidence="3 4" key="1">
    <citation type="submission" date="2012-11" db="EMBL/GenBank/DDBJ databases">
        <title>Whole genome sequence of Acidocella aminolytica 101 = DSM 11237.</title>
        <authorList>
            <person name="Azuma Y."/>
            <person name="Higashiura N."/>
            <person name="Hirakawa H."/>
            <person name="Matsushita K."/>
        </authorList>
    </citation>
    <scope>NUCLEOTIDE SEQUENCE [LARGE SCALE GENOMIC DNA]</scope>
    <source>
        <strain evidence="4">101 / DSM 11237</strain>
    </source>
</reference>
<proteinExistence type="inferred from homology"/>
<dbReference type="GO" id="GO:0015562">
    <property type="term" value="F:efflux transmembrane transporter activity"/>
    <property type="evidence" value="ECO:0007669"/>
    <property type="project" value="InterPro"/>
</dbReference>
<dbReference type="PROSITE" id="PS51257">
    <property type="entry name" value="PROKAR_LIPOPROTEIN"/>
    <property type="match status" value="1"/>
</dbReference>
<accession>A0A0D6PEM2</accession>
<organism evidence="3 4">
    <name type="scientific">Acidocella aminolytica 101 = DSM 11237</name>
    <dbReference type="NCBI Taxonomy" id="1120923"/>
    <lineage>
        <taxon>Bacteria</taxon>
        <taxon>Pseudomonadati</taxon>
        <taxon>Pseudomonadota</taxon>
        <taxon>Alphaproteobacteria</taxon>
        <taxon>Acetobacterales</taxon>
        <taxon>Acidocellaceae</taxon>
        <taxon>Acidocella</taxon>
    </lineage>
</organism>
<evidence type="ECO:0000313" key="4">
    <source>
        <dbReference type="Proteomes" id="UP000032668"/>
    </source>
</evidence>
<dbReference type="SUPFAM" id="SSF56954">
    <property type="entry name" value="Outer membrane efflux proteins (OEP)"/>
    <property type="match status" value="1"/>
</dbReference>
<feature type="signal peptide" evidence="2">
    <location>
        <begin position="1"/>
        <end position="21"/>
    </location>
</feature>
<dbReference type="InterPro" id="IPR010131">
    <property type="entry name" value="MdtP/NodT-like"/>
</dbReference>
<dbReference type="EMBL" id="BANC01000025">
    <property type="protein sequence ID" value="GAN79648.1"/>
    <property type="molecule type" value="Genomic_DNA"/>
</dbReference>
<dbReference type="AlphaFoldDB" id="A0A0D6PEM2"/>
<comment type="caution">
    <text evidence="3">The sequence shown here is derived from an EMBL/GenBank/DDBJ whole genome shotgun (WGS) entry which is preliminary data.</text>
</comment>
<dbReference type="STRING" id="1120923.SAMN02746095_01976"/>
<name>A0A0D6PEM2_9PROT</name>
<evidence type="ECO:0000256" key="2">
    <source>
        <dbReference type="SAM" id="SignalP"/>
    </source>
</evidence>